<feature type="region of interest" description="Disordered" evidence="2">
    <location>
        <begin position="155"/>
        <end position="190"/>
    </location>
</feature>
<dbReference type="EMBL" id="MU157948">
    <property type="protein sequence ID" value="KAF9522368.1"/>
    <property type="molecule type" value="Genomic_DNA"/>
</dbReference>
<feature type="compositionally biased region" description="Low complexity" evidence="2">
    <location>
        <begin position="168"/>
        <end position="190"/>
    </location>
</feature>
<reference evidence="5" key="1">
    <citation type="submission" date="2020-11" db="EMBL/GenBank/DDBJ databases">
        <authorList>
            <consortium name="DOE Joint Genome Institute"/>
            <person name="Ahrendt S."/>
            <person name="Riley R."/>
            <person name="Andreopoulos W."/>
            <person name="Labutti K."/>
            <person name="Pangilinan J."/>
            <person name="Ruiz-Duenas F.J."/>
            <person name="Barrasa J.M."/>
            <person name="Sanchez-Garcia M."/>
            <person name="Camarero S."/>
            <person name="Miyauchi S."/>
            <person name="Serrano A."/>
            <person name="Linde D."/>
            <person name="Babiker R."/>
            <person name="Drula E."/>
            <person name="Ayuso-Fernandez I."/>
            <person name="Pacheco R."/>
            <person name="Padilla G."/>
            <person name="Ferreira P."/>
            <person name="Barriuso J."/>
            <person name="Kellner H."/>
            <person name="Castanera R."/>
            <person name="Alfaro M."/>
            <person name="Ramirez L."/>
            <person name="Pisabarro A.G."/>
            <person name="Kuo A."/>
            <person name="Tritt A."/>
            <person name="Lipzen A."/>
            <person name="He G."/>
            <person name="Yan M."/>
            <person name="Ng V."/>
            <person name="Cullen D."/>
            <person name="Martin F."/>
            <person name="Rosso M.-N."/>
            <person name="Henrissat B."/>
            <person name="Hibbett D."/>
            <person name="Martinez A.T."/>
            <person name="Grigoriev I.V."/>
        </authorList>
    </citation>
    <scope>NUCLEOTIDE SEQUENCE</scope>
    <source>
        <strain evidence="5">CBS 506.95</strain>
    </source>
</reference>
<organism evidence="5 6">
    <name type="scientific">Crepidotus variabilis</name>
    <dbReference type="NCBI Taxonomy" id="179855"/>
    <lineage>
        <taxon>Eukaryota</taxon>
        <taxon>Fungi</taxon>
        <taxon>Dikarya</taxon>
        <taxon>Basidiomycota</taxon>
        <taxon>Agaricomycotina</taxon>
        <taxon>Agaricomycetes</taxon>
        <taxon>Agaricomycetidae</taxon>
        <taxon>Agaricales</taxon>
        <taxon>Agaricineae</taxon>
        <taxon>Crepidotaceae</taxon>
        <taxon>Crepidotus</taxon>
    </lineage>
</organism>
<dbReference type="OrthoDB" id="2432613at2759"/>
<keyword evidence="6" id="KW-1185">Reference proteome</keyword>
<accession>A0A9P6E4E3</accession>
<dbReference type="PANTHER" id="PTHR40633">
    <property type="entry name" value="MATRIX PROTEIN, PUTATIVE (AFU_ORTHOLOGUE AFUA_8G05410)-RELATED"/>
    <property type="match status" value="1"/>
</dbReference>
<evidence type="ECO:0000256" key="2">
    <source>
        <dbReference type="SAM" id="MobiDB-lite"/>
    </source>
</evidence>
<comment type="caution">
    <text evidence="5">The sequence shown here is derived from an EMBL/GenBank/DDBJ whole genome shotgun (WGS) entry which is preliminary data.</text>
</comment>
<dbReference type="InterPro" id="IPR018466">
    <property type="entry name" value="Kre9/Knh1-like_N"/>
</dbReference>
<dbReference type="Proteomes" id="UP000807306">
    <property type="component" value="Unassembled WGS sequence"/>
</dbReference>
<evidence type="ECO:0000256" key="3">
    <source>
        <dbReference type="SAM" id="SignalP"/>
    </source>
</evidence>
<feature type="chain" id="PRO_5040490480" description="Yeast cell wall synthesis Kre9/Knh1-like N-terminal domain-containing protein" evidence="3">
    <location>
        <begin position="22"/>
        <end position="242"/>
    </location>
</feature>
<dbReference type="InterPro" id="IPR052982">
    <property type="entry name" value="SRP1/TIP1-like"/>
</dbReference>
<evidence type="ECO:0000259" key="4">
    <source>
        <dbReference type="Pfam" id="PF10342"/>
    </source>
</evidence>
<evidence type="ECO:0000256" key="1">
    <source>
        <dbReference type="ARBA" id="ARBA00022729"/>
    </source>
</evidence>
<dbReference type="AlphaFoldDB" id="A0A9P6E4E3"/>
<gene>
    <name evidence="5" type="ORF">CPB83DRAFT_864547</name>
</gene>
<name>A0A9P6E4E3_9AGAR</name>
<dbReference type="Pfam" id="PF10342">
    <property type="entry name" value="Kre9_KNH"/>
    <property type="match status" value="1"/>
</dbReference>
<evidence type="ECO:0000313" key="6">
    <source>
        <dbReference type="Proteomes" id="UP000807306"/>
    </source>
</evidence>
<feature type="domain" description="Yeast cell wall synthesis Kre9/Knh1-like N-terminal" evidence="4">
    <location>
        <begin position="28"/>
        <end position="121"/>
    </location>
</feature>
<proteinExistence type="predicted"/>
<dbReference type="PANTHER" id="PTHR40633:SF1">
    <property type="entry name" value="GPI ANCHORED SERINE-THREONINE RICH PROTEIN (AFU_ORTHOLOGUE AFUA_1G03630)"/>
    <property type="match status" value="1"/>
</dbReference>
<keyword evidence="1 3" id="KW-0732">Signal</keyword>
<evidence type="ECO:0000313" key="5">
    <source>
        <dbReference type="EMBL" id="KAF9522368.1"/>
    </source>
</evidence>
<feature type="signal peptide" evidence="3">
    <location>
        <begin position="1"/>
        <end position="21"/>
    </location>
</feature>
<sequence>MVAAQALAALLAIASPLLVRAQVVPSEPSPGTVSNAGSTCRVTWQADPASKTDWKTMAIQLMSGDNLEMAHITTITSNQDGTKDGAFEYKCPEVTPNSAIYFYQFSSPAVPDHTWTTRFTIASDSGATTPPANAVQPDGDKVPWGVGNLVDASTAVAPPPWVTTDGGSSTSSNSTSSAKPSSTSSLASSTSSKMVPVSSAKALVNSTGTSSATDSSTTNAALNLSPKLWFGAVGAFAFAALL</sequence>
<protein>
    <recommendedName>
        <fullName evidence="4">Yeast cell wall synthesis Kre9/Knh1-like N-terminal domain-containing protein</fullName>
    </recommendedName>
</protein>